<sequence>MDADDLATGEELSTAGEVTDARQAATIILLRGAAAGLEILLVRRTPQARFMGGYWVFPGGAVDAHEGDGDQAHRAAAVRELEEEAGISGIAPAQLVKYSRWITPRQIRIRYDTHFFLAPFPGGQEPVVDGEEIVGWRWIAPGAALEEHARGELDLVYPTIRHLQQLAAFTSADELLAHAAGLEVLPVEPHVVMEGEVARVLLPGEAGYPAPAA</sequence>
<comment type="cofactor">
    <cofactor evidence="2">
        <name>Mg(2+)</name>
        <dbReference type="ChEBI" id="CHEBI:18420"/>
    </cofactor>
</comment>
<dbReference type="AlphaFoldDB" id="A0A6J7HA75"/>
<dbReference type="EMBL" id="CAFBMX010000002">
    <property type="protein sequence ID" value="CAB4917901.1"/>
    <property type="molecule type" value="Genomic_DNA"/>
</dbReference>
<keyword evidence="6" id="KW-0464">Manganese</keyword>
<dbReference type="PANTHER" id="PTHR12318:SF0">
    <property type="entry name" value="ACYL-COENZYME A DIPHOSPHATASE NUDT19"/>
    <property type="match status" value="1"/>
</dbReference>
<accession>A0A6J7HA75</accession>
<protein>
    <submittedName>
        <fullName evidence="8">Unannotated protein</fullName>
    </submittedName>
</protein>
<gene>
    <name evidence="8" type="ORF">UFOPK3674_00347</name>
</gene>
<keyword evidence="3" id="KW-0479">Metal-binding</keyword>
<evidence type="ECO:0000256" key="6">
    <source>
        <dbReference type="ARBA" id="ARBA00023211"/>
    </source>
</evidence>
<dbReference type="GO" id="GO:0016818">
    <property type="term" value="F:hydrolase activity, acting on acid anhydrides, in phosphorus-containing anhydrides"/>
    <property type="evidence" value="ECO:0007669"/>
    <property type="project" value="InterPro"/>
</dbReference>
<evidence type="ECO:0000256" key="2">
    <source>
        <dbReference type="ARBA" id="ARBA00001946"/>
    </source>
</evidence>
<evidence type="ECO:0000256" key="4">
    <source>
        <dbReference type="ARBA" id="ARBA00022801"/>
    </source>
</evidence>
<keyword evidence="5" id="KW-0460">Magnesium</keyword>
<reference evidence="8" key="1">
    <citation type="submission" date="2020-05" db="EMBL/GenBank/DDBJ databases">
        <authorList>
            <person name="Chiriac C."/>
            <person name="Salcher M."/>
            <person name="Ghai R."/>
            <person name="Kavagutti S V."/>
        </authorList>
    </citation>
    <scope>NUCLEOTIDE SEQUENCE</scope>
</reference>
<feature type="domain" description="Nudix hydrolase" evidence="7">
    <location>
        <begin position="20"/>
        <end position="162"/>
    </location>
</feature>
<dbReference type="InterPro" id="IPR039121">
    <property type="entry name" value="NUDT19"/>
</dbReference>
<evidence type="ECO:0000256" key="3">
    <source>
        <dbReference type="ARBA" id="ARBA00022723"/>
    </source>
</evidence>
<evidence type="ECO:0000313" key="8">
    <source>
        <dbReference type="EMBL" id="CAB4917901.1"/>
    </source>
</evidence>
<evidence type="ECO:0000256" key="5">
    <source>
        <dbReference type="ARBA" id="ARBA00022842"/>
    </source>
</evidence>
<dbReference type="Gene3D" id="3.90.79.10">
    <property type="entry name" value="Nucleoside Triphosphate Pyrophosphohydrolase"/>
    <property type="match status" value="2"/>
</dbReference>
<proteinExistence type="predicted"/>
<dbReference type="SUPFAM" id="SSF55811">
    <property type="entry name" value="Nudix"/>
    <property type="match status" value="1"/>
</dbReference>
<dbReference type="PROSITE" id="PS51462">
    <property type="entry name" value="NUDIX"/>
    <property type="match status" value="1"/>
</dbReference>
<name>A0A6J7HA75_9ZZZZ</name>
<dbReference type="PANTHER" id="PTHR12318">
    <property type="entry name" value="TESTOSTERONE-REGULATED PROTEIN RP2"/>
    <property type="match status" value="1"/>
</dbReference>
<dbReference type="GO" id="GO:0046872">
    <property type="term" value="F:metal ion binding"/>
    <property type="evidence" value="ECO:0007669"/>
    <property type="project" value="UniProtKB-KW"/>
</dbReference>
<comment type="cofactor">
    <cofactor evidence="1">
        <name>Mn(2+)</name>
        <dbReference type="ChEBI" id="CHEBI:29035"/>
    </cofactor>
</comment>
<dbReference type="InterPro" id="IPR000086">
    <property type="entry name" value="NUDIX_hydrolase_dom"/>
</dbReference>
<dbReference type="InterPro" id="IPR015797">
    <property type="entry name" value="NUDIX_hydrolase-like_dom_sf"/>
</dbReference>
<keyword evidence="4" id="KW-0378">Hydrolase</keyword>
<organism evidence="8">
    <name type="scientific">freshwater metagenome</name>
    <dbReference type="NCBI Taxonomy" id="449393"/>
    <lineage>
        <taxon>unclassified sequences</taxon>
        <taxon>metagenomes</taxon>
        <taxon>ecological metagenomes</taxon>
    </lineage>
</organism>
<dbReference type="CDD" id="cd18870">
    <property type="entry name" value="NUDIX_AcylCoAdiphos_Nudt19"/>
    <property type="match status" value="1"/>
</dbReference>
<dbReference type="Pfam" id="PF00293">
    <property type="entry name" value="NUDIX"/>
    <property type="match status" value="1"/>
</dbReference>
<evidence type="ECO:0000259" key="7">
    <source>
        <dbReference type="PROSITE" id="PS51462"/>
    </source>
</evidence>
<evidence type="ECO:0000256" key="1">
    <source>
        <dbReference type="ARBA" id="ARBA00001936"/>
    </source>
</evidence>